<evidence type="ECO:0000313" key="1">
    <source>
        <dbReference type="EMBL" id="KAJ9564744.1"/>
    </source>
</evidence>
<protein>
    <submittedName>
        <fullName evidence="1">Uncharacterized protein</fullName>
    </submittedName>
</protein>
<gene>
    <name evidence="1" type="ORF">OSB04_000710</name>
</gene>
<organism evidence="1 2">
    <name type="scientific">Centaurea solstitialis</name>
    <name type="common">yellow star-thistle</name>
    <dbReference type="NCBI Taxonomy" id="347529"/>
    <lineage>
        <taxon>Eukaryota</taxon>
        <taxon>Viridiplantae</taxon>
        <taxon>Streptophyta</taxon>
        <taxon>Embryophyta</taxon>
        <taxon>Tracheophyta</taxon>
        <taxon>Spermatophyta</taxon>
        <taxon>Magnoliopsida</taxon>
        <taxon>eudicotyledons</taxon>
        <taxon>Gunneridae</taxon>
        <taxon>Pentapetalae</taxon>
        <taxon>asterids</taxon>
        <taxon>campanulids</taxon>
        <taxon>Asterales</taxon>
        <taxon>Asteraceae</taxon>
        <taxon>Carduoideae</taxon>
        <taxon>Cardueae</taxon>
        <taxon>Centaureinae</taxon>
        <taxon>Centaurea</taxon>
    </lineage>
</organism>
<dbReference type="AlphaFoldDB" id="A0AA38TRE4"/>
<accession>A0AA38TRE4</accession>
<reference evidence="1" key="1">
    <citation type="submission" date="2023-03" db="EMBL/GenBank/DDBJ databases">
        <title>Chromosome-scale reference genome and RAD-based genetic map of yellow starthistle (Centaurea solstitialis) reveal putative structural variation and QTLs associated with invader traits.</title>
        <authorList>
            <person name="Reatini B."/>
            <person name="Cang F.A."/>
            <person name="Jiang Q."/>
            <person name="Mckibben M.T.W."/>
            <person name="Barker M.S."/>
            <person name="Rieseberg L.H."/>
            <person name="Dlugosch K.M."/>
        </authorList>
    </citation>
    <scope>NUCLEOTIDE SEQUENCE</scope>
    <source>
        <strain evidence="1">CAN-66</strain>
        <tissue evidence="1">Leaf</tissue>
    </source>
</reference>
<dbReference type="EMBL" id="JARYMX010000001">
    <property type="protein sequence ID" value="KAJ9564744.1"/>
    <property type="molecule type" value="Genomic_DNA"/>
</dbReference>
<sequence length="115" mass="12814">MDLRLLYGISYGQTWLRGKGYFFSKGTSGVTNKQYDEALGHLRSLTLDVISDPTRLRDDIRNSSVFSLGTRARNGWLLFGGPRDTQVDTIPRGGASCFWASCPISIGVCNEFVTW</sequence>
<dbReference type="Proteomes" id="UP001172457">
    <property type="component" value="Chromosome 1"/>
</dbReference>
<comment type="caution">
    <text evidence="1">The sequence shown here is derived from an EMBL/GenBank/DDBJ whole genome shotgun (WGS) entry which is preliminary data.</text>
</comment>
<name>A0AA38TRE4_9ASTR</name>
<evidence type="ECO:0000313" key="2">
    <source>
        <dbReference type="Proteomes" id="UP001172457"/>
    </source>
</evidence>
<proteinExistence type="predicted"/>
<keyword evidence="2" id="KW-1185">Reference proteome</keyword>